<protein>
    <submittedName>
        <fullName evidence="2">Uncharacterized protein</fullName>
    </submittedName>
</protein>
<keyword evidence="1" id="KW-1133">Transmembrane helix</keyword>
<feature type="transmembrane region" description="Helical" evidence="1">
    <location>
        <begin position="15"/>
        <end position="34"/>
    </location>
</feature>
<evidence type="ECO:0000313" key="3">
    <source>
        <dbReference type="Proteomes" id="UP000242942"/>
    </source>
</evidence>
<keyword evidence="1" id="KW-0812">Transmembrane</keyword>
<name>A0A1D3KX19_PLAOA</name>
<dbReference type="VEuPathDB" id="PlasmoDB:POWCR01_020018600"/>
<organism evidence="2 3">
    <name type="scientific">Plasmodium ovale</name>
    <name type="common">malaria parasite P. ovale</name>
    <dbReference type="NCBI Taxonomy" id="36330"/>
    <lineage>
        <taxon>Eukaryota</taxon>
        <taxon>Sar</taxon>
        <taxon>Alveolata</taxon>
        <taxon>Apicomplexa</taxon>
        <taxon>Aconoidasida</taxon>
        <taxon>Haemosporida</taxon>
        <taxon>Plasmodiidae</taxon>
        <taxon>Plasmodium</taxon>
        <taxon>Plasmodium (Plasmodium)</taxon>
    </lineage>
</organism>
<dbReference type="OrthoDB" id="386115at2759"/>
<dbReference type="AlphaFoldDB" id="A0A1D3KX19"/>
<dbReference type="Proteomes" id="UP000242942">
    <property type="component" value="Chromosome 2"/>
</dbReference>
<proteinExistence type="predicted"/>
<reference evidence="2 3" key="1">
    <citation type="submission" date="2016-06" db="EMBL/GenBank/DDBJ databases">
        <authorList>
            <consortium name="Pathogen Informatics"/>
        </authorList>
    </citation>
    <scope>NUCLEOTIDE SEQUENCE [LARGE SCALE GENOMIC DNA]</scope>
    <source>
        <strain evidence="2">PocGH01</strain>
    </source>
</reference>
<dbReference type="VEuPathDB" id="PlasmoDB:PocGH01_02024100"/>
<sequence>METVKECQKGGRINIFYLFLKIFLFAILILILQCSNNNCSHSLKEDEENILEKIFYLRDKRTLTEIGQDVLRGCSELNPMEKNVEISKNRIFSEVGIDIIPGYNDEDAYGKSFDSKDKKLFTGIGAKFTQGNEKENKELLEEKVLELLNDKKFISSCDLRFPPEFHNEKILGKNFIPKHRRYFSDVGVKFLQEKTNGKPKEIAEMVDSKKDNILPQITLGIISDNEEEIGKMITEKTLNLIKEEKIPPRHVDDYISRHREHVLKLSGILENEEKRREYVRNVIKEYYENTNVDALASADEEENSPEETEVKEIEVKKKDLQNKKKKKNMYKNMLKKIKKKCKYRSLFSKTIAAILVTCLSPVILLISIYIGMHLSFSKFFGEYIFIHRSGRL</sequence>
<evidence type="ECO:0000256" key="1">
    <source>
        <dbReference type="SAM" id="Phobius"/>
    </source>
</evidence>
<feature type="transmembrane region" description="Helical" evidence="1">
    <location>
        <begin position="346"/>
        <end position="370"/>
    </location>
</feature>
<keyword evidence="1" id="KW-0472">Membrane</keyword>
<gene>
    <name evidence="2" type="primary">PocGH01_02024100</name>
    <name evidence="2" type="ORF">POCGH01_02024100</name>
</gene>
<dbReference type="EMBL" id="LT594583">
    <property type="protein sequence ID" value="SCA48322.1"/>
    <property type="molecule type" value="Genomic_DNA"/>
</dbReference>
<keyword evidence="3" id="KW-1185">Reference proteome</keyword>
<evidence type="ECO:0000313" key="2">
    <source>
        <dbReference type="EMBL" id="SCA48322.1"/>
    </source>
</evidence>
<accession>A0A1D3KX19</accession>